<dbReference type="InterPro" id="IPR009056">
    <property type="entry name" value="Cyt_c-like_dom"/>
</dbReference>
<organism evidence="7 8">
    <name type="scientific">Thioalkalivibrio denitrificans</name>
    <dbReference type="NCBI Taxonomy" id="108003"/>
    <lineage>
        <taxon>Bacteria</taxon>
        <taxon>Pseudomonadati</taxon>
        <taxon>Pseudomonadota</taxon>
        <taxon>Gammaproteobacteria</taxon>
        <taxon>Chromatiales</taxon>
        <taxon>Ectothiorhodospiraceae</taxon>
        <taxon>Thioalkalivibrio</taxon>
    </lineage>
</organism>
<gene>
    <name evidence="7" type="ORF">B1C78_01565</name>
</gene>
<dbReference type="PROSITE" id="PS51007">
    <property type="entry name" value="CYTC"/>
    <property type="match status" value="1"/>
</dbReference>
<keyword evidence="8" id="KW-1185">Reference proteome</keyword>
<dbReference type="InterPro" id="IPR050597">
    <property type="entry name" value="Cytochrome_c_Oxidase_Subunit"/>
</dbReference>
<keyword evidence="5" id="KW-0732">Signal</keyword>
<protein>
    <submittedName>
        <fullName evidence="7">Cytochrome C</fullName>
    </submittedName>
</protein>
<evidence type="ECO:0000313" key="7">
    <source>
        <dbReference type="EMBL" id="OOG28555.1"/>
    </source>
</evidence>
<dbReference type="PANTHER" id="PTHR33751">
    <property type="entry name" value="CBB3-TYPE CYTOCHROME C OXIDASE SUBUNIT FIXP"/>
    <property type="match status" value="1"/>
</dbReference>
<evidence type="ECO:0000256" key="4">
    <source>
        <dbReference type="PROSITE-ProRule" id="PRU00433"/>
    </source>
</evidence>
<reference evidence="7" key="1">
    <citation type="submission" date="2017-02" db="EMBL/GenBank/DDBJ databases">
        <title>Genomic diversity within the haloalkaliphilic genus Thioalkalivibrio.</title>
        <authorList>
            <person name="Ahn A.-C."/>
            <person name="Meier-Kolthoff J."/>
            <person name="Overmars L."/>
            <person name="Richter M."/>
            <person name="Woyke T."/>
            <person name="Sorokin D.Y."/>
            <person name="Muyzer G."/>
        </authorList>
    </citation>
    <scope>NUCLEOTIDE SEQUENCE [LARGE SCALE GENOMIC DNA]</scope>
    <source>
        <strain evidence="7">ALJD</strain>
    </source>
</reference>
<dbReference type="InterPro" id="IPR036909">
    <property type="entry name" value="Cyt_c-like_dom_sf"/>
</dbReference>
<sequence>MNPGCDSKTRRRSVKMMKSVLTGLALGAAMIVAGAAQAGDVAAGKTKYNACISCHGAQGQGQAIFPKLAGTPAEKTTELLKKYRAGETVGPNTPLMAPQAATLSDEDIANLAAYIETL</sequence>
<keyword evidence="1 4" id="KW-0349">Heme</keyword>
<name>A0A1V3NTW0_9GAMM</name>
<comment type="caution">
    <text evidence="7">The sequence shown here is derived from an EMBL/GenBank/DDBJ whole genome shotgun (WGS) entry which is preliminary data.</text>
</comment>
<dbReference type="EMBL" id="MVBK01000008">
    <property type="protein sequence ID" value="OOG28555.1"/>
    <property type="molecule type" value="Genomic_DNA"/>
</dbReference>
<dbReference type="PANTHER" id="PTHR33751:SF11">
    <property type="entry name" value="BLL4483 PROTEIN"/>
    <property type="match status" value="1"/>
</dbReference>
<dbReference type="GO" id="GO:0046872">
    <property type="term" value="F:metal ion binding"/>
    <property type="evidence" value="ECO:0007669"/>
    <property type="project" value="UniProtKB-KW"/>
</dbReference>
<dbReference type="Proteomes" id="UP000189462">
    <property type="component" value="Unassembled WGS sequence"/>
</dbReference>
<feature type="chain" id="PRO_5012098539" evidence="5">
    <location>
        <begin position="39"/>
        <end position="118"/>
    </location>
</feature>
<dbReference type="Pfam" id="PF00034">
    <property type="entry name" value="Cytochrom_C"/>
    <property type="match status" value="1"/>
</dbReference>
<evidence type="ECO:0000256" key="5">
    <source>
        <dbReference type="SAM" id="SignalP"/>
    </source>
</evidence>
<proteinExistence type="predicted"/>
<evidence type="ECO:0000313" key="8">
    <source>
        <dbReference type="Proteomes" id="UP000189462"/>
    </source>
</evidence>
<keyword evidence="2 4" id="KW-0479">Metal-binding</keyword>
<feature type="domain" description="Cytochrome c" evidence="6">
    <location>
        <begin position="39"/>
        <end position="118"/>
    </location>
</feature>
<evidence type="ECO:0000259" key="6">
    <source>
        <dbReference type="PROSITE" id="PS51007"/>
    </source>
</evidence>
<evidence type="ECO:0000256" key="2">
    <source>
        <dbReference type="ARBA" id="ARBA00022723"/>
    </source>
</evidence>
<evidence type="ECO:0000256" key="3">
    <source>
        <dbReference type="ARBA" id="ARBA00023004"/>
    </source>
</evidence>
<feature type="signal peptide" evidence="5">
    <location>
        <begin position="1"/>
        <end position="38"/>
    </location>
</feature>
<keyword evidence="3 4" id="KW-0408">Iron</keyword>
<dbReference type="Gene3D" id="1.10.760.10">
    <property type="entry name" value="Cytochrome c-like domain"/>
    <property type="match status" value="1"/>
</dbReference>
<dbReference type="AlphaFoldDB" id="A0A1V3NTW0"/>
<evidence type="ECO:0000256" key="1">
    <source>
        <dbReference type="ARBA" id="ARBA00022617"/>
    </source>
</evidence>
<dbReference type="GO" id="GO:0020037">
    <property type="term" value="F:heme binding"/>
    <property type="evidence" value="ECO:0007669"/>
    <property type="project" value="InterPro"/>
</dbReference>
<dbReference type="SUPFAM" id="SSF46626">
    <property type="entry name" value="Cytochrome c"/>
    <property type="match status" value="1"/>
</dbReference>
<dbReference type="STRING" id="108003.B1C78_01565"/>
<dbReference type="GO" id="GO:0009055">
    <property type="term" value="F:electron transfer activity"/>
    <property type="evidence" value="ECO:0007669"/>
    <property type="project" value="InterPro"/>
</dbReference>
<accession>A0A1V3NTW0</accession>